<dbReference type="OrthoDB" id="2066004at2"/>
<dbReference type="eggNOG" id="ENOG5030K1J">
    <property type="taxonomic scope" value="Bacteria"/>
</dbReference>
<proteinExistence type="predicted"/>
<evidence type="ECO:0000256" key="1">
    <source>
        <dbReference type="SAM" id="MobiDB-lite"/>
    </source>
</evidence>
<comment type="caution">
    <text evidence="2">The sequence shown here is derived from an EMBL/GenBank/DDBJ whole genome shotgun (WGS) entry which is preliminary data.</text>
</comment>
<evidence type="ECO:0000313" key="2">
    <source>
        <dbReference type="EMBL" id="EFV01245.1"/>
    </source>
</evidence>
<keyword evidence="3" id="KW-1185">Reference proteome</keyword>
<dbReference type="RefSeq" id="WP_006599048.1">
    <property type="nucleotide sequence ID" value="NZ_GL622359.1"/>
</dbReference>
<dbReference type="HOGENOM" id="CLU_1049140_0_0_9"/>
<dbReference type="AlphaFoldDB" id="E6MI93"/>
<accession>E6MI93</accession>
<gene>
    <name evidence="2" type="ORF">HMP0721_1626</name>
</gene>
<name>E6MI93_9FIRM</name>
<organism evidence="2 3">
    <name type="scientific">Pseudoramibacter alactolyticus ATCC 23263</name>
    <dbReference type="NCBI Taxonomy" id="887929"/>
    <lineage>
        <taxon>Bacteria</taxon>
        <taxon>Bacillati</taxon>
        <taxon>Bacillota</taxon>
        <taxon>Clostridia</taxon>
        <taxon>Eubacteriales</taxon>
        <taxon>Eubacteriaceae</taxon>
        <taxon>Pseudoramibacter</taxon>
    </lineage>
</organism>
<dbReference type="Proteomes" id="UP000004754">
    <property type="component" value="Unassembled WGS sequence"/>
</dbReference>
<feature type="region of interest" description="Disordered" evidence="1">
    <location>
        <begin position="180"/>
        <end position="205"/>
    </location>
</feature>
<evidence type="ECO:0008006" key="4">
    <source>
        <dbReference type="Google" id="ProtNLM"/>
    </source>
</evidence>
<protein>
    <recommendedName>
        <fullName evidence="4">Ethanolamine utilization protein</fullName>
    </recommendedName>
</protein>
<evidence type="ECO:0000313" key="3">
    <source>
        <dbReference type="Proteomes" id="UP000004754"/>
    </source>
</evidence>
<sequence length="265" mass="28425">MAKDKSAAQSEQMERLIAQIAERVQARLVDIQEPTAAEASGQSDTRCVWELCGATESLQAALAGDAELNAAYRLVSEASDASQGLVVAELPPTDMCRIVDGIGGSALANRVIDALLSGKPVIVLKEGVGFMTYQASAPINFYRHFEETYHRLMQNGVTVCAKKDLPSVLLGGEQPTFESDVMQASRGKRVSPAPEKEAAPAADEPAKAAAEGEIIIARRIITEQAVIPLTERRDIRAVIIAPNAIVTDMAEELLEDHHIAIVKRG</sequence>
<reference evidence="2 3" key="1">
    <citation type="submission" date="2010-12" db="EMBL/GenBank/DDBJ databases">
        <authorList>
            <person name="Muzny D."/>
            <person name="Qin X."/>
            <person name="Deng J."/>
            <person name="Jiang H."/>
            <person name="Liu Y."/>
            <person name="Qu J."/>
            <person name="Song X.-Z."/>
            <person name="Zhang L."/>
            <person name="Thornton R."/>
            <person name="Coyle M."/>
            <person name="Francisco L."/>
            <person name="Jackson L."/>
            <person name="Javaid M."/>
            <person name="Korchina V."/>
            <person name="Kovar C."/>
            <person name="Mata R."/>
            <person name="Mathew T."/>
            <person name="Ngo R."/>
            <person name="Nguyen L."/>
            <person name="Nguyen N."/>
            <person name="Okwuonu G."/>
            <person name="Ongeri F."/>
            <person name="Pham C."/>
            <person name="Simmons D."/>
            <person name="Wilczek-Boney K."/>
            <person name="Hale W."/>
            <person name="Jakkamsetti A."/>
            <person name="Pham P."/>
            <person name="Ruth R."/>
            <person name="San Lucas F."/>
            <person name="Warren J."/>
            <person name="Zhang J."/>
            <person name="Zhao Z."/>
            <person name="Zhou C."/>
            <person name="Zhu D."/>
            <person name="Lee S."/>
            <person name="Bess C."/>
            <person name="Blankenburg K."/>
            <person name="Forbes L."/>
            <person name="Fu Q."/>
            <person name="Gubbala S."/>
            <person name="Hirani K."/>
            <person name="Jayaseelan J.C."/>
            <person name="Lara F."/>
            <person name="Munidasa M."/>
            <person name="Palculict T."/>
            <person name="Patil S."/>
            <person name="Pu L.-L."/>
            <person name="Saada N."/>
            <person name="Tang L."/>
            <person name="Weissenberger G."/>
            <person name="Zhu Y."/>
            <person name="Hemphill L."/>
            <person name="Shang Y."/>
            <person name="Youmans B."/>
            <person name="Ayvaz T."/>
            <person name="Ross M."/>
            <person name="Santibanez J."/>
            <person name="Aqrawi P."/>
            <person name="Gross S."/>
            <person name="Joshi V."/>
            <person name="Fowler G."/>
            <person name="Nazareth L."/>
            <person name="Reid J."/>
            <person name="Worley K."/>
            <person name="Petrosino J."/>
            <person name="Highlander S."/>
            <person name="Gibbs R."/>
        </authorList>
    </citation>
    <scope>NUCLEOTIDE SEQUENCE [LARGE SCALE GENOMIC DNA]</scope>
    <source>
        <strain evidence="2 3">ATCC 23263</strain>
    </source>
</reference>
<dbReference type="EMBL" id="AEQN01000022">
    <property type="protein sequence ID" value="EFV01245.1"/>
    <property type="molecule type" value="Genomic_DNA"/>
</dbReference>
<dbReference type="STRING" id="887929.HMP0721_1626"/>